<feature type="region of interest" description="Disordered" evidence="1">
    <location>
        <begin position="1"/>
        <end position="31"/>
    </location>
</feature>
<sequence length="123" mass="13616">MTGRIPTRSDGFLCAGDPGPGRRLPASRALWLPPPASSERFNRAHLREIPPPCHGSNATILRSLTESGKGCRNRPLHGPAVQKPSSRRNRAPWVAHCRPCPSGERNLSGQRFNGMERWGQRFT</sequence>
<evidence type="ECO:0000313" key="2">
    <source>
        <dbReference type="EMBL" id="EKV26926.1"/>
    </source>
</evidence>
<dbReference type="EMBL" id="ANHY01000022">
    <property type="protein sequence ID" value="EKV26926.1"/>
    <property type="molecule type" value="Genomic_DNA"/>
</dbReference>
<proteinExistence type="predicted"/>
<dbReference type="Proteomes" id="UP000009881">
    <property type="component" value="Unassembled WGS sequence"/>
</dbReference>
<dbReference type="AlphaFoldDB" id="K9HDV4"/>
<evidence type="ECO:0000256" key="1">
    <source>
        <dbReference type="SAM" id="MobiDB-lite"/>
    </source>
</evidence>
<protein>
    <submittedName>
        <fullName evidence="2">Uncharacterized protein</fullName>
    </submittedName>
</protein>
<evidence type="ECO:0000313" key="3">
    <source>
        <dbReference type="Proteomes" id="UP000009881"/>
    </source>
</evidence>
<keyword evidence="3" id="KW-1185">Reference proteome</keyword>
<organism evidence="2 3">
    <name type="scientific">Caenispirillum salinarum AK4</name>
    <dbReference type="NCBI Taxonomy" id="1238182"/>
    <lineage>
        <taxon>Bacteria</taxon>
        <taxon>Pseudomonadati</taxon>
        <taxon>Pseudomonadota</taxon>
        <taxon>Alphaproteobacteria</taxon>
        <taxon>Rhodospirillales</taxon>
        <taxon>Novispirillaceae</taxon>
        <taxon>Caenispirillum</taxon>
    </lineage>
</organism>
<name>K9HDV4_9PROT</name>
<gene>
    <name evidence="2" type="ORF">C882_2150</name>
</gene>
<feature type="region of interest" description="Disordered" evidence="1">
    <location>
        <begin position="68"/>
        <end position="94"/>
    </location>
</feature>
<reference evidence="2 3" key="1">
    <citation type="journal article" date="2013" name="Genome Announc.">
        <title>Draft Genome Sequence of an Alphaproteobacterium, Caenispirillum salinarum AK4(T), Isolated from a Solar Saltern.</title>
        <authorList>
            <person name="Khatri I."/>
            <person name="Singh A."/>
            <person name="Korpole S."/>
            <person name="Pinnaka A.K."/>
            <person name="Subramanian S."/>
        </authorList>
    </citation>
    <scope>NUCLEOTIDE SEQUENCE [LARGE SCALE GENOMIC DNA]</scope>
    <source>
        <strain evidence="2 3">AK4</strain>
    </source>
</reference>
<accession>K9HDV4</accession>
<comment type="caution">
    <text evidence="2">The sequence shown here is derived from an EMBL/GenBank/DDBJ whole genome shotgun (WGS) entry which is preliminary data.</text>
</comment>